<dbReference type="AlphaFoldDB" id="A0A1H5VDF1"/>
<evidence type="ECO:0000256" key="1">
    <source>
        <dbReference type="SAM" id="MobiDB-lite"/>
    </source>
</evidence>
<sequence>MSYHQAESRRPSMLRRCLRAQASQKCTRRPFSTEQIQVSGRPSAVAPQRPHAARESGDGMAVVAGGVVVVRDGVPVVVV</sequence>
<reference evidence="2 3" key="1">
    <citation type="submission" date="2016-10" db="EMBL/GenBank/DDBJ databases">
        <authorList>
            <person name="de Groot N.N."/>
        </authorList>
    </citation>
    <scope>NUCLEOTIDE SEQUENCE [LARGE SCALE GENOMIC DNA]</scope>
    <source>
        <strain evidence="2 3">CGMCC 4.2023</strain>
    </source>
</reference>
<protein>
    <submittedName>
        <fullName evidence="2">Uncharacterized protein</fullName>
    </submittedName>
</protein>
<name>A0A1H5VDF1_9ACTN</name>
<feature type="region of interest" description="Disordered" evidence="1">
    <location>
        <begin position="28"/>
        <end position="57"/>
    </location>
</feature>
<dbReference type="Proteomes" id="UP000236754">
    <property type="component" value="Unassembled WGS sequence"/>
</dbReference>
<keyword evidence="3" id="KW-1185">Reference proteome</keyword>
<proteinExistence type="predicted"/>
<accession>A0A1H5VDF1</accession>
<evidence type="ECO:0000313" key="2">
    <source>
        <dbReference type="EMBL" id="SEF84497.1"/>
    </source>
</evidence>
<feature type="compositionally biased region" description="Polar residues" evidence="1">
    <location>
        <begin position="28"/>
        <end position="40"/>
    </location>
</feature>
<evidence type="ECO:0000313" key="3">
    <source>
        <dbReference type="Proteomes" id="UP000236754"/>
    </source>
</evidence>
<organism evidence="2 3">
    <name type="scientific">Actinacidiphila yanglinensis</name>
    <dbReference type="NCBI Taxonomy" id="310779"/>
    <lineage>
        <taxon>Bacteria</taxon>
        <taxon>Bacillati</taxon>
        <taxon>Actinomycetota</taxon>
        <taxon>Actinomycetes</taxon>
        <taxon>Kitasatosporales</taxon>
        <taxon>Streptomycetaceae</taxon>
        <taxon>Actinacidiphila</taxon>
    </lineage>
</organism>
<dbReference type="EMBL" id="FNVU01000002">
    <property type="protein sequence ID" value="SEF84497.1"/>
    <property type="molecule type" value="Genomic_DNA"/>
</dbReference>
<gene>
    <name evidence="2" type="ORF">SAMN05216223_102227</name>
</gene>